<evidence type="ECO:0000256" key="1">
    <source>
        <dbReference type="ARBA" id="ARBA00022723"/>
    </source>
</evidence>
<organism evidence="6 7">
    <name type="scientific">Jimgerdemannia flammicorona</name>
    <dbReference type="NCBI Taxonomy" id="994334"/>
    <lineage>
        <taxon>Eukaryota</taxon>
        <taxon>Fungi</taxon>
        <taxon>Fungi incertae sedis</taxon>
        <taxon>Mucoromycota</taxon>
        <taxon>Mucoromycotina</taxon>
        <taxon>Endogonomycetes</taxon>
        <taxon>Endogonales</taxon>
        <taxon>Endogonaceae</taxon>
        <taxon>Jimgerdemannia</taxon>
    </lineage>
</organism>
<proteinExistence type="predicted"/>
<dbReference type="InterPro" id="IPR013083">
    <property type="entry name" value="Znf_RING/FYVE/PHD"/>
</dbReference>
<feature type="compositionally biased region" description="Polar residues" evidence="4">
    <location>
        <begin position="273"/>
        <end position="283"/>
    </location>
</feature>
<dbReference type="EMBL" id="RBNJ01008108">
    <property type="protein sequence ID" value="RUS27594.1"/>
    <property type="molecule type" value="Genomic_DNA"/>
</dbReference>
<dbReference type="InterPro" id="IPR011011">
    <property type="entry name" value="Znf_FYVE_PHD"/>
</dbReference>
<dbReference type="PANTHER" id="PTHR47793:SF1">
    <property type="entry name" value="HISTONE DEACETYLASE COMPLEX SUBUNIT CTI6"/>
    <property type="match status" value="1"/>
</dbReference>
<feature type="compositionally biased region" description="Polar residues" evidence="4">
    <location>
        <begin position="121"/>
        <end position="130"/>
    </location>
</feature>
<feature type="compositionally biased region" description="Low complexity" evidence="4">
    <location>
        <begin position="251"/>
        <end position="263"/>
    </location>
</feature>
<dbReference type="PROSITE" id="PS01359">
    <property type="entry name" value="ZF_PHD_1"/>
    <property type="match status" value="1"/>
</dbReference>
<sequence length="758" mass="80566">PSARRASKGASKGASARQQVLAAQQQLTSEDESSDADSVTRCLCGEQHHVGLMVQCDKCEVWQHCDCVGLIEKDIPDQYYCELCKPENHTFAKGHGRSKRVYNPNGPKDTVNKKSPKKRTTMNSRETSVPLSDAILHRGTAKSNSGDDNADSTASRTSKRRRKVDSQSKDDEDDELQDAKSQRSTSPASSRNSNPSRKRETSKSSSVDSTTSNGVKRSRSGSPIVPRSSPPSSSAAATAYETRTYESDNEASSPGSAGGPPSAGKKRRRTDKTPQSCRGSASANDEDAKVDSVDSLEDALFVKEELSDVEALLGADDDDLDYVNIKTGSILPEPAKEHVSPPSTKASGRSTSPAHSTGKRLSSGSRKNPTATQQSPSKPRDNNSLSHTPALHAPSTRQRSRTSTPQPADSLNAAAAAAGPSSHDRDRSRCSSPPARVRYPSSRMSFSEMDRRAKQILEYISRLQVEMADKKDELVGADADVEASGEATGAVGSIHVPVVVVEADGEGLVAHVKALNLNSSDDKDEKVIKESKASLSTLIPHIIETTDMEVDMVHPEVSQFENASSSSATIIPLDGLRPVSSSPVTANATATTPSSVDPNSILLQPSLSSSSTCSTISSTTTILSSDADVTDATPRGPSPAVATSDLTSIEMMDKLARELINFQRKFGGNHKDSRFAGSSTAPSHSVFATNGLSSVTTANATTPLSSPLSLLPHHHHNTRDRMRSCERSADPDRDVVESLLMMGADLGASGAGRRVAVR</sequence>
<evidence type="ECO:0000313" key="7">
    <source>
        <dbReference type="Proteomes" id="UP000274822"/>
    </source>
</evidence>
<feature type="compositionally biased region" description="Low complexity" evidence="4">
    <location>
        <begin position="182"/>
        <end position="195"/>
    </location>
</feature>
<dbReference type="InterPro" id="IPR019786">
    <property type="entry name" value="Zinc_finger_PHD-type_CS"/>
</dbReference>
<dbReference type="GO" id="GO:0008270">
    <property type="term" value="F:zinc ion binding"/>
    <property type="evidence" value="ECO:0007669"/>
    <property type="project" value="UniProtKB-KW"/>
</dbReference>
<dbReference type="CDD" id="cd15550">
    <property type="entry name" value="PHD_MLL5"/>
    <property type="match status" value="1"/>
</dbReference>
<feature type="non-terminal residue" evidence="6">
    <location>
        <position position="1"/>
    </location>
</feature>
<comment type="caution">
    <text evidence="6">The sequence shown here is derived from an EMBL/GenBank/DDBJ whole genome shotgun (WGS) entry which is preliminary data.</text>
</comment>
<dbReference type="AlphaFoldDB" id="A0A433QCX9"/>
<feature type="region of interest" description="Disordered" evidence="4">
    <location>
        <begin position="698"/>
        <end position="729"/>
    </location>
</feature>
<feature type="compositionally biased region" description="Polar residues" evidence="4">
    <location>
        <begin position="341"/>
        <end position="387"/>
    </location>
</feature>
<feature type="compositionally biased region" description="Basic and acidic residues" evidence="4">
    <location>
        <begin position="719"/>
        <end position="729"/>
    </location>
</feature>
<dbReference type="GO" id="GO:0061188">
    <property type="term" value="P:negative regulation of rDNA heterochromatin formation"/>
    <property type="evidence" value="ECO:0007669"/>
    <property type="project" value="TreeGrafter"/>
</dbReference>
<evidence type="ECO:0000259" key="5">
    <source>
        <dbReference type="SMART" id="SM00249"/>
    </source>
</evidence>
<protein>
    <recommendedName>
        <fullName evidence="5">Zinc finger PHD-type domain-containing protein</fullName>
    </recommendedName>
</protein>
<feature type="compositionally biased region" description="Low complexity" evidence="4">
    <location>
        <begin position="203"/>
        <end position="212"/>
    </location>
</feature>
<keyword evidence="1" id="KW-0479">Metal-binding</keyword>
<feature type="compositionally biased region" description="Low complexity" evidence="4">
    <location>
        <begin position="220"/>
        <end position="242"/>
    </location>
</feature>
<dbReference type="PANTHER" id="PTHR47793">
    <property type="entry name" value="HISTONE DEACETYLASE COMPLEX SUBUNIT CTI6"/>
    <property type="match status" value="1"/>
</dbReference>
<dbReference type="GO" id="GO:0070210">
    <property type="term" value="C:Rpd3L-Expanded complex"/>
    <property type="evidence" value="ECO:0007669"/>
    <property type="project" value="TreeGrafter"/>
</dbReference>
<evidence type="ECO:0000256" key="4">
    <source>
        <dbReference type="SAM" id="MobiDB-lite"/>
    </source>
</evidence>
<dbReference type="Pfam" id="PF20826">
    <property type="entry name" value="PHD_5"/>
    <property type="match status" value="1"/>
</dbReference>
<feature type="region of interest" description="Disordered" evidence="4">
    <location>
        <begin position="328"/>
        <end position="446"/>
    </location>
</feature>
<dbReference type="SUPFAM" id="SSF57903">
    <property type="entry name" value="FYVE/PHD zinc finger"/>
    <property type="match status" value="1"/>
</dbReference>
<keyword evidence="2" id="KW-0863">Zinc-finger</keyword>
<dbReference type="Gene3D" id="3.30.40.10">
    <property type="entry name" value="Zinc/RING finger domain, C3HC4 (zinc finger)"/>
    <property type="match status" value="1"/>
</dbReference>
<feature type="region of interest" description="Disordered" evidence="4">
    <location>
        <begin position="92"/>
        <end position="292"/>
    </location>
</feature>
<reference evidence="6 7" key="1">
    <citation type="journal article" date="2018" name="New Phytol.">
        <title>Phylogenomics of Endogonaceae and evolution of mycorrhizas within Mucoromycota.</title>
        <authorList>
            <person name="Chang Y."/>
            <person name="Desiro A."/>
            <person name="Na H."/>
            <person name="Sandor L."/>
            <person name="Lipzen A."/>
            <person name="Clum A."/>
            <person name="Barry K."/>
            <person name="Grigoriev I.V."/>
            <person name="Martin F.M."/>
            <person name="Stajich J.E."/>
            <person name="Smith M.E."/>
            <person name="Bonito G."/>
            <person name="Spatafora J.W."/>
        </authorList>
    </citation>
    <scope>NUCLEOTIDE SEQUENCE [LARGE SCALE GENOMIC DNA]</scope>
    <source>
        <strain evidence="6 7">AD002</strain>
    </source>
</reference>
<evidence type="ECO:0000313" key="6">
    <source>
        <dbReference type="EMBL" id="RUS27594.1"/>
    </source>
</evidence>
<dbReference type="SMART" id="SM00249">
    <property type="entry name" value="PHD"/>
    <property type="match status" value="1"/>
</dbReference>
<feature type="compositionally biased region" description="Polar residues" evidence="4">
    <location>
        <begin position="395"/>
        <end position="409"/>
    </location>
</feature>
<keyword evidence="3" id="KW-0862">Zinc</keyword>
<feature type="region of interest" description="Disordered" evidence="4">
    <location>
        <begin position="1"/>
        <end position="33"/>
    </location>
</feature>
<dbReference type="GO" id="GO:0033698">
    <property type="term" value="C:Rpd3L complex"/>
    <property type="evidence" value="ECO:0007669"/>
    <property type="project" value="TreeGrafter"/>
</dbReference>
<dbReference type="GO" id="GO:0061186">
    <property type="term" value="P:negative regulation of silent mating-type cassette heterochromatin formation"/>
    <property type="evidence" value="ECO:0007669"/>
    <property type="project" value="TreeGrafter"/>
</dbReference>
<dbReference type="InterPro" id="IPR001965">
    <property type="entry name" value="Znf_PHD"/>
</dbReference>
<gene>
    <name evidence="6" type="ORF">BC938DRAFT_483022</name>
</gene>
<dbReference type="InterPro" id="IPR053051">
    <property type="entry name" value="HDAC_complex_subunit"/>
</dbReference>
<accession>A0A433QCX9</accession>
<keyword evidence="7" id="KW-1185">Reference proteome</keyword>
<feature type="compositionally biased region" description="Low complexity" evidence="4">
    <location>
        <begin position="1"/>
        <end position="26"/>
    </location>
</feature>
<evidence type="ECO:0000256" key="2">
    <source>
        <dbReference type="ARBA" id="ARBA00022771"/>
    </source>
</evidence>
<dbReference type="Proteomes" id="UP000274822">
    <property type="component" value="Unassembled WGS sequence"/>
</dbReference>
<evidence type="ECO:0000256" key="3">
    <source>
        <dbReference type="ARBA" id="ARBA00022833"/>
    </source>
</evidence>
<name>A0A433QCX9_9FUNG</name>
<feature type="domain" description="Zinc finger PHD-type" evidence="5">
    <location>
        <begin position="41"/>
        <end position="85"/>
    </location>
</feature>